<dbReference type="InterPro" id="IPR013783">
    <property type="entry name" value="Ig-like_fold"/>
</dbReference>
<dbReference type="SUPFAM" id="SSF51445">
    <property type="entry name" value="(Trans)glycosidases"/>
    <property type="match status" value="1"/>
</dbReference>
<dbReference type="Gene3D" id="2.60.40.10">
    <property type="entry name" value="Immunoglobulins"/>
    <property type="match status" value="1"/>
</dbReference>
<gene>
    <name evidence="3" type="primary">pulA</name>
    <name evidence="3" type="ORF">OCV61_06850</name>
</gene>
<accession>A0ABT2TSB4</accession>
<dbReference type="Pfam" id="PF02922">
    <property type="entry name" value="CBM_48"/>
    <property type="match status" value="1"/>
</dbReference>
<dbReference type="EMBL" id="JAOQJL010000010">
    <property type="protein sequence ID" value="MCU6765133.1"/>
    <property type="molecule type" value="Genomic_DNA"/>
</dbReference>
<dbReference type="InterPro" id="IPR014756">
    <property type="entry name" value="Ig_E-set"/>
</dbReference>
<dbReference type="InterPro" id="IPR013780">
    <property type="entry name" value="Glyco_hydro_b"/>
</dbReference>
<keyword evidence="4" id="KW-1185">Reference proteome</keyword>
<evidence type="ECO:0000256" key="1">
    <source>
        <dbReference type="ARBA" id="ARBA00008061"/>
    </source>
</evidence>
<dbReference type="Gene3D" id="3.20.20.80">
    <property type="entry name" value="Glycosidases"/>
    <property type="match status" value="1"/>
</dbReference>
<feature type="domain" description="Glycosyl hydrolase family 13 catalytic" evidence="2">
    <location>
        <begin position="145"/>
        <end position="543"/>
    </location>
</feature>
<dbReference type="RefSeq" id="WP_158421202.1">
    <property type="nucleotide sequence ID" value="NZ_JAOQJL010000010.1"/>
</dbReference>
<dbReference type="InterPro" id="IPR017853">
    <property type="entry name" value="GH"/>
</dbReference>
<dbReference type="InterPro" id="IPR011840">
    <property type="entry name" value="PulA_typeI"/>
</dbReference>
<evidence type="ECO:0000313" key="4">
    <source>
        <dbReference type="Proteomes" id="UP001652409"/>
    </source>
</evidence>
<proteinExistence type="inferred from homology"/>
<dbReference type="InterPro" id="IPR004193">
    <property type="entry name" value="Glyco_hydro_13_N"/>
</dbReference>
<sequence length="641" mass="72782">MRSISEWKRIYNTEDFKSNYTYTGQDLGCTCTEGKTSFVLWSPLAEEVCLYLFKDGESGEAYGSFPMEKGEKGTWRWETEENLNGVYYDFRLSMDGEQVWFGDPYARACGVNGKRSMAVLPGSTDPKGWKEDKAPAKAEENIIYEIHVKEFSWDRSGGFPEKDRGKYTAFTKEHTTLNNDGIHPTGMDYMKQLGVTYVQLMPVYDYGSVDEKDDHGFNWGYDPVNYNVPEGSYSTDPCHGEVRIREFKEMIQALHKNGFRVIMDVVYNHMYSLDTNLNKAVPWYYYRSFENGEISNGSACGNDIASERPMCGDYILQSVLYWAEEYHIDGFRFDLMGLLDIDLMNRIRKELDVRYGKGKKLVYGEPWAADKTAMEGSSIQALKSNIGLLDENVGMFCDDTRDAIKGHVFEAKVPGFVNGKGGLEEKILDSVKAWCIPGSQIKSPAQIISYISAHDNLTLWDKLLATMKGASREKLLRVNKLAAAVYMTCQGNLFLLSGEEFARTKDGEENSFNLPIELNRLDWQRAYENEELVSFYQGLIRLRKQMPGLCDKTAQAFGRIRDLWAQSQAVGFTVDNQDPGNASAWTQLYIAYNASDKVIERPLSEGDWEILVKDGRICDKTFCKDVVTVEPVSAVILGKRP</sequence>
<name>A0ABT2TSB4_9FIRM</name>
<protein>
    <submittedName>
        <fullName evidence="3">Type I pullulanase</fullName>
        <ecNumber evidence="3">3.2.1.41</ecNumber>
    </submittedName>
</protein>
<dbReference type="CDD" id="cd11341">
    <property type="entry name" value="AmyAc_Pullulanase_LD-like"/>
    <property type="match status" value="1"/>
</dbReference>
<dbReference type="NCBIfam" id="TIGR02104">
    <property type="entry name" value="pulA_typeI"/>
    <property type="match status" value="1"/>
</dbReference>
<dbReference type="Proteomes" id="UP001652409">
    <property type="component" value="Unassembled WGS sequence"/>
</dbReference>
<keyword evidence="3" id="KW-0378">Hydrolase</keyword>
<dbReference type="PANTHER" id="PTHR43002">
    <property type="entry name" value="GLYCOGEN DEBRANCHING ENZYME"/>
    <property type="match status" value="1"/>
</dbReference>
<dbReference type="SUPFAM" id="SSF81296">
    <property type="entry name" value="E set domains"/>
    <property type="match status" value="1"/>
</dbReference>
<dbReference type="InterPro" id="IPR006047">
    <property type="entry name" value="GH13_cat_dom"/>
</dbReference>
<dbReference type="EC" id="3.2.1.41" evidence="3"/>
<evidence type="ECO:0000313" key="3">
    <source>
        <dbReference type="EMBL" id="MCU6765133.1"/>
    </source>
</evidence>
<evidence type="ECO:0000259" key="2">
    <source>
        <dbReference type="SMART" id="SM00642"/>
    </source>
</evidence>
<dbReference type="Gene3D" id="2.60.40.1180">
    <property type="entry name" value="Golgi alpha-mannosidase II"/>
    <property type="match status" value="1"/>
</dbReference>
<dbReference type="Pfam" id="PF00128">
    <property type="entry name" value="Alpha-amylase"/>
    <property type="match status" value="1"/>
</dbReference>
<organism evidence="3 4">
    <name type="scientific">Blautia ammoniilytica</name>
    <dbReference type="NCBI Taxonomy" id="2981782"/>
    <lineage>
        <taxon>Bacteria</taxon>
        <taxon>Bacillati</taxon>
        <taxon>Bacillota</taxon>
        <taxon>Clostridia</taxon>
        <taxon>Lachnospirales</taxon>
        <taxon>Lachnospiraceae</taxon>
        <taxon>Blautia</taxon>
    </lineage>
</organism>
<keyword evidence="3" id="KW-0326">Glycosidase</keyword>
<reference evidence="3 4" key="1">
    <citation type="journal article" date="2021" name="ISME Commun">
        <title>Automated analysis of genomic sequences facilitates high-throughput and comprehensive description of bacteria.</title>
        <authorList>
            <person name="Hitch T.C.A."/>
        </authorList>
    </citation>
    <scope>NUCLEOTIDE SEQUENCE [LARGE SCALE GENOMIC DNA]</scope>
    <source>
        <strain evidence="3 4">Sanger_23</strain>
    </source>
</reference>
<dbReference type="CDD" id="cd02860">
    <property type="entry name" value="E_set_Pullulanase"/>
    <property type="match status" value="1"/>
</dbReference>
<comment type="caution">
    <text evidence="3">The sequence shown here is derived from an EMBL/GenBank/DDBJ whole genome shotgun (WGS) entry which is preliminary data.</text>
</comment>
<dbReference type="GO" id="GO:0051060">
    <property type="term" value="F:pullulanase activity"/>
    <property type="evidence" value="ECO:0007669"/>
    <property type="project" value="UniProtKB-EC"/>
</dbReference>
<comment type="similarity">
    <text evidence="1">Belongs to the glycosyl hydrolase 13 family.</text>
</comment>
<dbReference type="SMART" id="SM00642">
    <property type="entry name" value="Aamy"/>
    <property type="match status" value="1"/>
</dbReference>